<gene>
    <name evidence="1" type="ORF">CMC5_026860</name>
</gene>
<protein>
    <submittedName>
        <fullName evidence="1">Uncharacterized protein</fullName>
    </submittedName>
</protein>
<dbReference type="Proteomes" id="UP000067626">
    <property type="component" value="Chromosome"/>
</dbReference>
<accession>A0A0K1ECF6</accession>
<sequence length="125" mass="13625">MAYGTIKEVTSDIAEREYGIARTIKTTAVTSCMIIVCPVGTKLLGIHLSIFGETDIFGPADADRVQEILRQHGADLSKVHIFGELDFWGGEIAGYDRLMEVLGHPGTHRQHQRSGTLTITAADLT</sequence>
<evidence type="ECO:0000313" key="2">
    <source>
        <dbReference type="Proteomes" id="UP000067626"/>
    </source>
</evidence>
<dbReference type="KEGG" id="ccro:CMC5_026860"/>
<evidence type="ECO:0000313" key="1">
    <source>
        <dbReference type="EMBL" id="AKT38539.1"/>
    </source>
</evidence>
<proteinExistence type="predicted"/>
<dbReference type="EMBL" id="CP012159">
    <property type="protein sequence ID" value="AKT38539.1"/>
    <property type="molecule type" value="Genomic_DNA"/>
</dbReference>
<keyword evidence="2" id="KW-1185">Reference proteome</keyword>
<dbReference type="AlphaFoldDB" id="A0A0K1ECF6"/>
<name>A0A0K1ECF6_CHOCO</name>
<reference evidence="1 2" key="1">
    <citation type="submission" date="2015-07" db="EMBL/GenBank/DDBJ databases">
        <title>Genome analysis of myxobacterium Chondromyces crocatus Cm c5 reveals a high potential for natural compound synthesis and the genetic basis for the loss of fruiting body formation.</title>
        <authorList>
            <person name="Zaburannyi N."/>
            <person name="Bunk B."/>
            <person name="Maier J."/>
            <person name="Overmann J."/>
            <person name="Mueller R."/>
        </authorList>
    </citation>
    <scope>NUCLEOTIDE SEQUENCE [LARGE SCALE GENOMIC DNA]</scope>
    <source>
        <strain evidence="1 2">Cm c5</strain>
    </source>
</reference>
<organism evidence="1 2">
    <name type="scientific">Chondromyces crocatus</name>
    <dbReference type="NCBI Taxonomy" id="52"/>
    <lineage>
        <taxon>Bacteria</taxon>
        <taxon>Pseudomonadati</taxon>
        <taxon>Myxococcota</taxon>
        <taxon>Polyangia</taxon>
        <taxon>Polyangiales</taxon>
        <taxon>Polyangiaceae</taxon>
        <taxon>Chondromyces</taxon>
    </lineage>
</organism>